<dbReference type="Proteomes" id="UP000198577">
    <property type="component" value="Unassembled WGS sequence"/>
</dbReference>
<accession>A0A1I5WCF7</accession>
<feature type="domain" description="DUF362" evidence="1">
    <location>
        <begin position="42"/>
        <end position="243"/>
    </location>
</feature>
<organism evidence="2 3">
    <name type="scientific">Caldicoprobacter faecalis</name>
    <dbReference type="NCBI Taxonomy" id="937334"/>
    <lineage>
        <taxon>Bacteria</taxon>
        <taxon>Bacillati</taxon>
        <taxon>Bacillota</taxon>
        <taxon>Clostridia</taxon>
        <taxon>Caldicoprobacterales</taxon>
        <taxon>Caldicoprobacteraceae</taxon>
        <taxon>Caldicoprobacter</taxon>
    </lineage>
</organism>
<dbReference type="Pfam" id="PF04015">
    <property type="entry name" value="DUF362"/>
    <property type="match status" value="1"/>
</dbReference>
<protein>
    <submittedName>
        <fullName evidence="2">Uncharacterized conserved protein, DUF362 family</fullName>
    </submittedName>
</protein>
<gene>
    <name evidence="2" type="ORF">SAMN05444406_11534</name>
</gene>
<evidence type="ECO:0000259" key="1">
    <source>
        <dbReference type="Pfam" id="PF04015"/>
    </source>
</evidence>
<keyword evidence="3" id="KW-1185">Reference proteome</keyword>
<dbReference type="STRING" id="937334.SAMN05444406_11534"/>
<dbReference type="AlphaFoldDB" id="A0A1I5WCF7"/>
<sequence length="297" mass="32535">MRQRRRNTADIGIAMNSDESQAIIESLNLIQADTMINANDVVVITPNWVKPAGTETGDVVSPESLRTIIRFVKKNNPRRIIVATGSAERTTSEVMKAVGYDKIINEEQVEFVDLNYGPFVRVNLNHSSPPATNLNKLYEEMTFLISFAQLKLHNVATMTAAIKNIALGWPPAEEHGYPKKNLGIHNDIHGFISAMAQVIPIDLSIVSTNPAMIGTGPHNGIPRRVGIIISGTDPVAVDTIGARLLGLHPEAIRYLWDLKNKNVGIADINQMNIKGMSIADAERAFSMAVYGQAFTVE</sequence>
<reference evidence="2 3" key="1">
    <citation type="submission" date="2016-10" db="EMBL/GenBank/DDBJ databases">
        <authorList>
            <person name="de Groot N.N."/>
        </authorList>
    </citation>
    <scope>NUCLEOTIDE SEQUENCE [LARGE SCALE GENOMIC DNA]</scope>
    <source>
        <strain evidence="2 3">DSM 20678</strain>
    </source>
</reference>
<dbReference type="OrthoDB" id="9785671at2"/>
<name>A0A1I5WCF7_9FIRM</name>
<dbReference type="InterPro" id="IPR007160">
    <property type="entry name" value="DUF362"/>
</dbReference>
<evidence type="ECO:0000313" key="2">
    <source>
        <dbReference type="EMBL" id="SFQ17016.1"/>
    </source>
</evidence>
<proteinExistence type="predicted"/>
<evidence type="ECO:0000313" key="3">
    <source>
        <dbReference type="Proteomes" id="UP000198577"/>
    </source>
</evidence>
<dbReference type="EMBL" id="FOXR01000015">
    <property type="protein sequence ID" value="SFQ17016.1"/>
    <property type="molecule type" value="Genomic_DNA"/>
</dbReference>
<dbReference type="RefSeq" id="WP_025746810.1">
    <property type="nucleotide sequence ID" value="NZ_FOXR01000015.1"/>
</dbReference>